<dbReference type="InterPro" id="IPR001509">
    <property type="entry name" value="Epimerase_deHydtase"/>
</dbReference>
<dbReference type="GO" id="GO:0044877">
    <property type="term" value="F:protein-containing complex binding"/>
    <property type="evidence" value="ECO:0007669"/>
    <property type="project" value="TreeGrafter"/>
</dbReference>
<name>A0A5C5TYD3_9GAMM</name>
<dbReference type="InterPro" id="IPR051207">
    <property type="entry name" value="ComplexI_NDUFA9_subunit"/>
</dbReference>
<organism evidence="2 3">
    <name type="scientific">Luteimonas marina</name>
    <dbReference type="NCBI Taxonomy" id="488485"/>
    <lineage>
        <taxon>Bacteria</taxon>
        <taxon>Pseudomonadati</taxon>
        <taxon>Pseudomonadota</taxon>
        <taxon>Gammaproteobacteria</taxon>
        <taxon>Lysobacterales</taxon>
        <taxon>Lysobacteraceae</taxon>
        <taxon>Luteimonas</taxon>
    </lineage>
</organism>
<dbReference type="SUPFAM" id="SSF51735">
    <property type="entry name" value="NAD(P)-binding Rossmann-fold domains"/>
    <property type="match status" value="1"/>
</dbReference>
<dbReference type="EMBL" id="VOHK01000006">
    <property type="protein sequence ID" value="TWT18677.1"/>
    <property type="molecule type" value="Genomic_DNA"/>
</dbReference>
<keyword evidence="3" id="KW-1185">Reference proteome</keyword>
<proteinExistence type="predicted"/>
<sequence>MSEDPPQSPPVPATGHGRTALVFGGSGQIGAPLLARLAGLGWDVRALSREPRPPRPGVRWLHGELAQPGALPAAVDAILSCGPLDAFSAWFARGDVACRRVLAFGSTSVDIKQASADAAERDVARRLREAEARLFDAAAKRGVGATVLRPTLVYGAGRDATLTRIAGLARRLHGFALPSDAVGLRQPVHVDDLAAAAIACLDAAATHGRAYALPGGETLPYREMVARVLAALPSRPRLWTLPPPLFRALLAPARRLGVAAGFNDAALARMRDDLVFDAALARRDFGYAPRRFAPTADMLTTPASP</sequence>
<dbReference type="AlphaFoldDB" id="A0A5C5TYD3"/>
<feature type="domain" description="NAD-dependent epimerase/dehydratase" evidence="1">
    <location>
        <begin position="136"/>
        <end position="211"/>
    </location>
</feature>
<dbReference type="OrthoDB" id="5565437at2"/>
<evidence type="ECO:0000313" key="2">
    <source>
        <dbReference type="EMBL" id="TWT18677.1"/>
    </source>
</evidence>
<dbReference type="PANTHER" id="PTHR12126:SF11">
    <property type="entry name" value="NADH DEHYDROGENASE [UBIQUINONE] 1 ALPHA SUBCOMPLEX SUBUNIT 9, MITOCHONDRIAL"/>
    <property type="match status" value="1"/>
</dbReference>
<evidence type="ECO:0000313" key="3">
    <source>
        <dbReference type="Proteomes" id="UP000319980"/>
    </source>
</evidence>
<protein>
    <submittedName>
        <fullName evidence="2">Nucleoside-diphosphate sugar epimerase</fullName>
    </submittedName>
</protein>
<reference evidence="2 3" key="1">
    <citation type="journal article" date="2008" name="Int. J. Syst. Evol. Microbiol.">
        <title>Luteimonas marina sp. nov., isolated from seawater.</title>
        <authorList>
            <person name="Baik K.S."/>
            <person name="Park S.C."/>
            <person name="Kim M.S."/>
            <person name="Kim E.M."/>
            <person name="Park C."/>
            <person name="Chun J."/>
            <person name="Seong C.N."/>
        </authorList>
    </citation>
    <scope>NUCLEOTIDE SEQUENCE [LARGE SCALE GENOMIC DNA]</scope>
    <source>
        <strain evidence="2 3">FR1330</strain>
    </source>
</reference>
<evidence type="ECO:0000259" key="1">
    <source>
        <dbReference type="Pfam" id="PF01370"/>
    </source>
</evidence>
<dbReference type="RefSeq" id="WP_146388780.1">
    <property type="nucleotide sequence ID" value="NZ_VOHK01000006.1"/>
</dbReference>
<dbReference type="Pfam" id="PF01370">
    <property type="entry name" value="Epimerase"/>
    <property type="match status" value="1"/>
</dbReference>
<dbReference type="Proteomes" id="UP000319980">
    <property type="component" value="Unassembled WGS sequence"/>
</dbReference>
<dbReference type="PANTHER" id="PTHR12126">
    <property type="entry name" value="NADH-UBIQUINONE OXIDOREDUCTASE 39 KDA SUBUNIT-RELATED"/>
    <property type="match status" value="1"/>
</dbReference>
<dbReference type="Gene3D" id="3.40.50.720">
    <property type="entry name" value="NAD(P)-binding Rossmann-like Domain"/>
    <property type="match status" value="2"/>
</dbReference>
<comment type="caution">
    <text evidence="2">The sequence shown here is derived from an EMBL/GenBank/DDBJ whole genome shotgun (WGS) entry which is preliminary data.</text>
</comment>
<gene>
    <name evidence="2" type="ORF">FQY83_14985</name>
</gene>
<dbReference type="InterPro" id="IPR036291">
    <property type="entry name" value="NAD(P)-bd_dom_sf"/>
</dbReference>
<accession>A0A5C5TYD3</accession>